<protein>
    <recommendedName>
        <fullName evidence="2">peptidoglycan lytic exotransglycosylase</fullName>
        <ecNumber evidence="2">4.2.2.n1</ecNumber>
    </recommendedName>
    <alternativeName>
        <fullName evidence="5">Murein hydrolase A</fullName>
    </alternativeName>
</protein>
<dbReference type="SUPFAM" id="SSF50685">
    <property type="entry name" value="Barwin-like endoglucanases"/>
    <property type="match status" value="1"/>
</dbReference>
<dbReference type="PANTHER" id="PTHR30124:SF0">
    <property type="entry name" value="MEMBRANE-BOUND LYTIC MUREIN TRANSGLYCOSYLASE A"/>
    <property type="match status" value="1"/>
</dbReference>
<evidence type="ECO:0000256" key="4">
    <source>
        <dbReference type="ARBA" id="ARBA00023316"/>
    </source>
</evidence>
<comment type="catalytic activity">
    <reaction evidence="1">
        <text>Exolytic cleavage of the (1-&gt;4)-beta-glycosidic linkage between N-acetylmuramic acid (MurNAc) and N-acetylglucosamine (GlcNAc) residues in peptidoglycan, from either the reducing or the non-reducing ends of the peptidoglycan chains, with concomitant formation of a 1,6-anhydrobond in the MurNAc residue.</text>
        <dbReference type="EC" id="4.2.2.n1"/>
    </reaction>
</comment>
<dbReference type="EC" id="4.2.2.n1" evidence="2"/>
<keyword evidence="6" id="KW-0732">Signal</keyword>
<dbReference type="CAZy" id="GH102">
    <property type="family name" value="Glycoside Hydrolase Family 102"/>
</dbReference>
<evidence type="ECO:0000256" key="3">
    <source>
        <dbReference type="ARBA" id="ARBA00023239"/>
    </source>
</evidence>
<dbReference type="EMBL" id="CP000478">
    <property type="protein sequence ID" value="ABK16065.1"/>
    <property type="molecule type" value="Genomic_DNA"/>
</dbReference>
<organism evidence="8 9">
    <name type="scientific">Syntrophobacter fumaroxidans (strain DSM 10017 / MPOB)</name>
    <dbReference type="NCBI Taxonomy" id="335543"/>
    <lineage>
        <taxon>Bacteria</taxon>
        <taxon>Pseudomonadati</taxon>
        <taxon>Thermodesulfobacteriota</taxon>
        <taxon>Syntrophobacteria</taxon>
        <taxon>Syntrophobacterales</taxon>
        <taxon>Syntrophobacteraceae</taxon>
        <taxon>Syntrophobacter</taxon>
    </lineage>
</organism>
<keyword evidence="9" id="KW-1185">Reference proteome</keyword>
<evidence type="ECO:0000256" key="1">
    <source>
        <dbReference type="ARBA" id="ARBA00001420"/>
    </source>
</evidence>
<evidence type="ECO:0000256" key="5">
    <source>
        <dbReference type="ARBA" id="ARBA00030918"/>
    </source>
</evidence>
<dbReference type="InterPro" id="IPR026044">
    <property type="entry name" value="MltA"/>
</dbReference>
<dbReference type="CDD" id="cd14668">
    <property type="entry name" value="mlta_B"/>
    <property type="match status" value="1"/>
</dbReference>
<dbReference type="InterPro" id="IPR036908">
    <property type="entry name" value="RlpA-like_sf"/>
</dbReference>
<dbReference type="Gene3D" id="2.40.240.50">
    <property type="entry name" value="Barwin-like endoglucanases"/>
    <property type="match status" value="1"/>
</dbReference>
<feature type="signal peptide" evidence="6">
    <location>
        <begin position="1"/>
        <end position="24"/>
    </location>
</feature>
<feature type="domain" description="Lytic transglycosylase MltA" evidence="7">
    <location>
        <begin position="144"/>
        <end position="302"/>
    </location>
</feature>
<evidence type="ECO:0000259" key="7">
    <source>
        <dbReference type="SMART" id="SM00925"/>
    </source>
</evidence>
<dbReference type="GO" id="GO:0009253">
    <property type="term" value="P:peptidoglycan catabolic process"/>
    <property type="evidence" value="ECO:0007669"/>
    <property type="project" value="TreeGrafter"/>
</dbReference>
<dbReference type="CDD" id="cd14485">
    <property type="entry name" value="mltA_like_LT_A"/>
    <property type="match status" value="1"/>
</dbReference>
<dbReference type="GO" id="GO:0071555">
    <property type="term" value="P:cell wall organization"/>
    <property type="evidence" value="ECO:0007669"/>
    <property type="project" value="UniProtKB-KW"/>
</dbReference>
<dbReference type="SMART" id="SM00925">
    <property type="entry name" value="MltA"/>
    <property type="match status" value="1"/>
</dbReference>
<dbReference type="GO" id="GO:0004553">
    <property type="term" value="F:hydrolase activity, hydrolyzing O-glycosyl compounds"/>
    <property type="evidence" value="ECO:0007669"/>
    <property type="project" value="InterPro"/>
</dbReference>
<dbReference type="GO" id="GO:0008933">
    <property type="term" value="F:peptidoglycan lytic transglycosylase activity"/>
    <property type="evidence" value="ECO:0007669"/>
    <property type="project" value="TreeGrafter"/>
</dbReference>
<dbReference type="InterPro" id="IPR005300">
    <property type="entry name" value="MltA_B"/>
</dbReference>
<sequence>MCPGRKPSSAAPDMLPKILSLAFAALVLFAGCTPQPAPKPTAVSVLQRLPEEQLPDFSDDMDAASLLTAAERSMKFFDRVPADRLYSLGEVQVRADLLKSTLQRFLELCRAQRLDRKTIAAAFDVFLVAPPDRPSLVTGYYEPILEARGRRDETFRHPLYGVPPDLLTIDLPSFDPVKFPTGRLIGRLNERKVVPYFTRAQIDGEKALDRWGSELAWLADPVDAFFLHVQGSGMLRMPGGDRRIGYAGANGRPYRSIGKVLIDRGVMTVDEMSMQAIRAYLGAHPELMEEILWHNESYVFFQWVKEGPMGSINVPLTAGRSIATDPQFHPSGAPCFLETQKPRLDERGNVLGWEPLHRWVLNQDTGGAIKGPGRVDLFCGTGEQGEWQAGRLKHPGKLMILIRKGGIPSGSSQPAVLRRTDAGLPELRPQETCGASPRGAAIAWRSRRHWKRIRISSKHRLSTMMAFRGSSSLRSMSETDAREVSRNIWAALNRSVVSSPRSLTWRSNMEGSAC</sequence>
<dbReference type="Pfam" id="PF03562">
    <property type="entry name" value="MltA"/>
    <property type="match status" value="1"/>
</dbReference>
<dbReference type="GO" id="GO:0009254">
    <property type="term" value="P:peptidoglycan turnover"/>
    <property type="evidence" value="ECO:0007669"/>
    <property type="project" value="InterPro"/>
</dbReference>
<dbReference type="Pfam" id="PF06725">
    <property type="entry name" value="3D"/>
    <property type="match status" value="1"/>
</dbReference>
<dbReference type="InterPro" id="IPR010611">
    <property type="entry name" value="3D_dom"/>
</dbReference>
<dbReference type="GO" id="GO:0019867">
    <property type="term" value="C:outer membrane"/>
    <property type="evidence" value="ECO:0007669"/>
    <property type="project" value="InterPro"/>
</dbReference>
<dbReference type="Proteomes" id="UP000001784">
    <property type="component" value="Chromosome"/>
</dbReference>
<keyword evidence="4" id="KW-0961">Cell wall biogenesis/degradation</keyword>
<evidence type="ECO:0000256" key="2">
    <source>
        <dbReference type="ARBA" id="ARBA00012587"/>
    </source>
</evidence>
<keyword evidence="3" id="KW-0456">Lyase</keyword>
<dbReference type="OrthoDB" id="9783686at2"/>
<evidence type="ECO:0000313" key="9">
    <source>
        <dbReference type="Proteomes" id="UP000001784"/>
    </source>
</evidence>
<dbReference type="AlphaFoldDB" id="A0LF63"/>
<name>A0LF63_SYNFM</name>
<proteinExistence type="predicted"/>
<dbReference type="eggNOG" id="COG2821">
    <property type="taxonomic scope" value="Bacteria"/>
</dbReference>
<dbReference type="PROSITE" id="PS51257">
    <property type="entry name" value="PROKAR_LIPOPROTEIN"/>
    <property type="match status" value="1"/>
</dbReference>
<dbReference type="PANTHER" id="PTHR30124">
    <property type="entry name" value="MEMBRANE-BOUND LYTIC MUREIN TRANSGLYCOSYLASE A"/>
    <property type="match status" value="1"/>
</dbReference>
<evidence type="ECO:0000313" key="8">
    <source>
        <dbReference type="EMBL" id="ABK16065.1"/>
    </source>
</evidence>
<dbReference type="InParanoid" id="A0LF63"/>
<dbReference type="KEGG" id="sfu:Sfum_0365"/>
<dbReference type="FunCoup" id="A0LF63">
    <property type="interactions" value="102"/>
</dbReference>
<gene>
    <name evidence="8" type="ordered locus">Sfum_0365</name>
</gene>
<dbReference type="Gene3D" id="2.40.40.10">
    <property type="entry name" value="RlpA-like domain"/>
    <property type="match status" value="1"/>
</dbReference>
<accession>A0LF63</accession>
<dbReference type="HOGENOM" id="CLU_037751_1_1_7"/>
<feature type="chain" id="PRO_5002626506" description="peptidoglycan lytic exotransglycosylase" evidence="6">
    <location>
        <begin position="25"/>
        <end position="514"/>
    </location>
</feature>
<evidence type="ECO:0000256" key="6">
    <source>
        <dbReference type="SAM" id="SignalP"/>
    </source>
</evidence>
<reference evidence="8 9" key="1">
    <citation type="submission" date="2006-10" db="EMBL/GenBank/DDBJ databases">
        <title>Complete sequence of Syntrophobacter fumaroxidans MPOB.</title>
        <authorList>
            <consortium name="US DOE Joint Genome Institute"/>
            <person name="Copeland A."/>
            <person name="Lucas S."/>
            <person name="Lapidus A."/>
            <person name="Barry K."/>
            <person name="Detter J.C."/>
            <person name="Glavina del Rio T."/>
            <person name="Hammon N."/>
            <person name="Israni S."/>
            <person name="Pitluck S."/>
            <person name="Goltsman E.G."/>
            <person name="Martinez M."/>
            <person name="Schmutz J."/>
            <person name="Larimer F."/>
            <person name="Land M."/>
            <person name="Hauser L."/>
            <person name="Kyrpides N."/>
            <person name="Kim E."/>
            <person name="Boone D.R."/>
            <person name="Brockman F."/>
            <person name="Culley D."/>
            <person name="Ferry J."/>
            <person name="Gunsalus R."/>
            <person name="McInerney M.J."/>
            <person name="Morrison M."/>
            <person name="Plugge C."/>
            <person name="Rohlin L."/>
            <person name="Scholten J."/>
            <person name="Sieber J."/>
            <person name="Stams A.J.M."/>
            <person name="Worm P."/>
            <person name="Henstra A.M."/>
            <person name="Richardson P."/>
        </authorList>
    </citation>
    <scope>NUCLEOTIDE SEQUENCE [LARGE SCALE GENOMIC DNA]</scope>
    <source>
        <strain evidence="9">DSM 10017 / MPOB</strain>
    </source>
</reference>
<dbReference type="STRING" id="335543.Sfum_0365"/>